<dbReference type="InterPro" id="IPR036345">
    <property type="entry name" value="ExoRNase_PH_dom2_sf"/>
</dbReference>
<dbReference type="GO" id="GO:0006364">
    <property type="term" value="P:rRNA processing"/>
    <property type="evidence" value="ECO:0007669"/>
    <property type="project" value="UniProtKB-KW"/>
</dbReference>
<accession>A0AA38LUD2</accession>
<keyword evidence="4" id="KW-0271">Exosome</keyword>
<proteinExistence type="inferred from homology"/>
<dbReference type="InterPro" id="IPR001247">
    <property type="entry name" value="ExoRNase_PH_dom1"/>
</dbReference>
<gene>
    <name evidence="7" type="ORF">MKK02DRAFT_32967</name>
</gene>
<keyword evidence="5" id="KW-0539">Nucleus</keyword>
<dbReference type="Pfam" id="PF01138">
    <property type="entry name" value="RNase_PH"/>
    <property type="match status" value="1"/>
</dbReference>
<dbReference type="GO" id="GO:0016075">
    <property type="term" value="P:rRNA catabolic process"/>
    <property type="evidence" value="ECO:0007669"/>
    <property type="project" value="TreeGrafter"/>
</dbReference>
<dbReference type="GO" id="GO:0005730">
    <property type="term" value="C:nucleolus"/>
    <property type="evidence" value="ECO:0007669"/>
    <property type="project" value="TreeGrafter"/>
</dbReference>
<dbReference type="Gene3D" id="3.30.230.70">
    <property type="entry name" value="GHMP Kinase, N-terminal domain"/>
    <property type="match status" value="1"/>
</dbReference>
<evidence type="ECO:0000313" key="8">
    <source>
        <dbReference type="Proteomes" id="UP001164286"/>
    </source>
</evidence>
<dbReference type="GeneID" id="77727818"/>
<dbReference type="RefSeq" id="XP_052945357.1">
    <property type="nucleotide sequence ID" value="XM_053088613.1"/>
</dbReference>
<evidence type="ECO:0000256" key="1">
    <source>
        <dbReference type="ARBA" id="ARBA00004123"/>
    </source>
</evidence>
<organism evidence="7 8">
    <name type="scientific">Dioszegia hungarica</name>
    <dbReference type="NCBI Taxonomy" id="4972"/>
    <lineage>
        <taxon>Eukaryota</taxon>
        <taxon>Fungi</taxon>
        <taxon>Dikarya</taxon>
        <taxon>Basidiomycota</taxon>
        <taxon>Agaricomycotina</taxon>
        <taxon>Tremellomycetes</taxon>
        <taxon>Tremellales</taxon>
        <taxon>Bulleribasidiaceae</taxon>
        <taxon>Dioszegia</taxon>
    </lineage>
</organism>
<dbReference type="GO" id="GO:0071051">
    <property type="term" value="P:poly(A)-dependent snoRNA 3'-end processing"/>
    <property type="evidence" value="ECO:0007669"/>
    <property type="project" value="TreeGrafter"/>
</dbReference>
<evidence type="ECO:0000256" key="3">
    <source>
        <dbReference type="ARBA" id="ARBA00022552"/>
    </source>
</evidence>
<dbReference type="GO" id="GO:0003723">
    <property type="term" value="F:RNA binding"/>
    <property type="evidence" value="ECO:0007669"/>
    <property type="project" value="TreeGrafter"/>
</dbReference>
<dbReference type="SUPFAM" id="SSF54211">
    <property type="entry name" value="Ribosomal protein S5 domain 2-like"/>
    <property type="match status" value="1"/>
</dbReference>
<evidence type="ECO:0000256" key="2">
    <source>
        <dbReference type="ARBA" id="ARBA00006678"/>
    </source>
</evidence>
<dbReference type="PANTHER" id="PTHR11953">
    <property type="entry name" value="EXOSOME COMPLEX COMPONENT"/>
    <property type="match status" value="1"/>
</dbReference>
<comment type="subcellular location">
    <subcellularLocation>
        <location evidence="1">Nucleus</location>
    </subcellularLocation>
</comment>
<evidence type="ECO:0000313" key="7">
    <source>
        <dbReference type="EMBL" id="KAI9635580.1"/>
    </source>
</evidence>
<feature type="domain" description="Exoribonuclease phosphorolytic" evidence="6">
    <location>
        <begin position="14"/>
        <end position="187"/>
    </location>
</feature>
<reference evidence="7" key="1">
    <citation type="journal article" date="2022" name="G3 (Bethesda)">
        <title>High quality genome of the basidiomycete yeast Dioszegia hungarica PDD-24b-2 isolated from cloud water.</title>
        <authorList>
            <person name="Jarrige D."/>
            <person name="Haridas S."/>
            <person name="Bleykasten-Grosshans C."/>
            <person name="Joly M."/>
            <person name="Nadalig T."/>
            <person name="Sancelme M."/>
            <person name="Vuilleumier S."/>
            <person name="Grigoriev I.V."/>
            <person name="Amato P."/>
            <person name="Bringel F."/>
        </authorList>
    </citation>
    <scope>NUCLEOTIDE SEQUENCE</scope>
    <source>
        <strain evidence="7">PDD-24b-2</strain>
    </source>
</reference>
<protein>
    <recommendedName>
        <fullName evidence="6">Exoribonuclease phosphorolytic domain-containing protein</fullName>
    </recommendedName>
</protein>
<sequence>MASSSRTDGRQPLETRAISTKLGALSRADGSARFSFGSTSSLASFAGPIEVRLREELPDRATLEVTHRPLEGVGGQPARFIEHKRDPTPSRALEASLISALTPLLALSQHPRSLVQLVIQSLSSPCTSYHTSSSMADIPDGPVSHLWPPNTILSKADLASPSSPYALSFAERSSALNAASLAILDAGAVSLRAVPLAVSLAYIPADVFVDVLGGIEEGGATREVQLVVDPSAEEERAAKSRFVFGWAFGEGVSTSGRGAEQDEDMEGEGGKEAELVWAVSEGSFSKAEFDTALEQSRVSASEILGAVREQLRRHISARLA</sequence>
<dbReference type="GO" id="GO:0000177">
    <property type="term" value="C:cytoplasmic exosome (RNase complex)"/>
    <property type="evidence" value="ECO:0007669"/>
    <property type="project" value="TreeGrafter"/>
</dbReference>
<evidence type="ECO:0000259" key="6">
    <source>
        <dbReference type="Pfam" id="PF01138"/>
    </source>
</evidence>
<dbReference type="EMBL" id="JAKWFO010000005">
    <property type="protein sequence ID" value="KAI9635580.1"/>
    <property type="molecule type" value="Genomic_DNA"/>
</dbReference>
<dbReference type="InterPro" id="IPR027408">
    <property type="entry name" value="PNPase/RNase_PH_dom_sf"/>
</dbReference>
<dbReference type="AlphaFoldDB" id="A0AA38LUD2"/>
<comment type="similarity">
    <text evidence="2">Belongs to the RNase PH family.</text>
</comment>
<dbReference type="SUPFAM" id="SSF55666">
    <property type="entry name" value="Ribonuclease PH domain 2-like"/>
    <property type="match status" value="1"/>
</dbReference>
<keyword evidence="3" id="KW-0698">rRNA processing</keyword>
<dbReference type="GO" id="GO:0034475">
    <property type="term" value="P:U4 snRNA 3'-end processing"/>
    <property type="evidence" value="ECO:0007669"/>
    <property type="project" value="TreeGrafter"/>
</dbReference>
<dbReference type="PANTHER" id="PTHR11953:SF1">
    <property type="entry name" value="EXOSOME COMPLEX COMPONENT RRP46"/>
    <property type="match status" value="1"/>
</dbReference>
<dbReference type="InterPro" id="IPR020568">
    <property type="entry name" value="Ribosomal_Su5_D2-typ_SF"/>
</dbReference>
<name>A0AA38LUD2_9TREE</name>
<evidence type="ECO:0000256" key="5">
    <source>
        <dbReference type="ARBA" id="ARBA00023242"/>
    </source>
</evidence>
<evidence type="ECO:0000256" key="4">
    <source>
        <dbReference type="ARBA" id="ARBA00022835"/>
    </source>
</evidence>
<comment type="caution">
    <text evidence="7">The sequence shown here is derived from an EMBL/GenBank/DDBJ whole genome shotgun (WGS) entry which is preliminary data.</text>
</comment>
<keyword evidence="8" id="KW-1185">Reference proteome</keyword>
<dbReference type="GO" id="GO:0071028">
    <property type="term" value="P:nuclear mRNA surveillance"/>
    <property type="evidence" value="ECO:0007669"/>
    <property type="project" value="TreeGrafter"/>
</dbReference>
<dbReference type="GO" id="GO:0000176">
    <property type="term" value="C:nuclear exosome (RNase complex)"/>
    <property type="evidence" value="ECO:0007669"/>
    <property type="project" value="TreeGrafter"/>
</dbReference>
<dbReference type="InterPro" id="IPR050080">
    <property type="entry name" value="RNase_PH"/>
</dbReference>
<dbReference type="Proteomes" id="UP001164286">
    <property type="component" value="Unassembled WGS sequence"/>
</dbReference>